<dbReference type="RefSeq" id="WP_086284013.1">
    <property type="nucleotide sequence ID" value="NZ_NGMO01000001.1"/>
</dbReference>
<accession>A0A2C9XR24</accession>
<protein>
    <recommendedName>
        <fullName evidence="4">ABC transporter permease</fullName>
    </recommendedName>
</protein>
<feature type="transmembrane region" description="Helical" evidence="1">
    <location>
        <begin position="181"/>
        <end position="201"/>
    </location>
</feature>
<feature type="transmembrane region" description="Helical" evidence="1">
    <location>
        <begin position="76"/>
        <end position="94"/>
    </location>
</feature>
<feature type="transmembrane region" description="Helical" evidence="1">
    <location>
        <begin position="21"/>
        <end position="39"/>
    </location>
</feature>
<dbReference type="Proteomes" id="UP000194933">
    <property type="component" value="Unassembled WGS sequence"/>
</dbReference>
<keyword evidence="1" id="KW-0472">Membrane</keyword>
<gene>
    <name evidence="2" type="ORF">A5844_000834</name>
</gene>
<dbReference type="GO" id="GO:0140359">
    <property type="term" value="F:ABC-type transporter activity"/>
    <property type="evidence" value="ECO:0007669"/>
    <property type="project" value="InterPro"/>
</dbReference>
<keyword evidence="1" id="KW-1133">Transmembrane helix</keyword>
<sequence length="256" mass="28337">MRQFIAFTKKEWRESVATYRIFILLAVFLIFGMMSPLIAKLTPEIMKTLGETNPGIVIKVPEPTALDSWGQFFKNVGQMGILVVIIVFSGIMANELTKGTLINLLTKGLSRKIVILSKFLTASVLWLFAYLVCLGVCFGYTAYYWDLGEIPHAFLVFVSPWLFGEWMIALVIFGGTLFGNIYGSLLSCFTVIVVLSMIGILPKASKYNPLSLSGGTLSILSGTGKPEDFIPALIICLVLIFLTLLLSIVVFDKKRI</sequence>
<proteinExistence type="predicted"/>
<evidence type="ECO:0000313" key="3">
    <source>
        <dbReference type="Proteomes" id="UP000194933"/>
    </source>
</evidence>
<keyword evidence="3" id="KW-1185">Reference proteome</keyword>
<reference evidence="2 3" key="1">
    <citation type="submission" date="2017-05" db="EMBL/GenBank/DDBJ databases">
        <title>The Genome Sequence of Enterococcus sp. 10A9_DIV0425.</title>
        <authorList>
            <consortium name="The Broad Institute Genomics Platform"/>
            <consortium name="The Broad Institute Genomic Center for Infectious Diseases"/>
            <person name="Earl A."/>
            <person name="Manson A."/>
            <person name="Schwartman J."/>
            <person name="Gilmore M."/>
            <person name="Abouelleil A."/>
            <person name="Cao P."/>
            <person name="Chapman S."/>
            <person name="Cusick C."/>
            <person name="Shea T."/>
            <person name="Young S."/>
            <person name="Neafsey D."/>
            <person name="Nusbaum C."/>
            <person name="Birren B."/>
        </authorList>
    </citation>
    <scope>NUCLEOTIDE SEQUENCE [LARGE SCALE GENOMIC DNA]</scope>
    <source>
        <strain evidence="2 3">10A9_DIV0425</strain>
    </source>
</reference>
<dbReference type="GO" id="GO:0005886">
    <property type="term" value="C:plasma membrane"/>
    <property type="evidence" value="ECO:0007669"/>
    <property type="project" value="UniProtKB-SubCell"/>
</dbReference>
<dbReference type="PANTHER" id="PTHR37305:SF1">
    <property type="entry name" value="MEMBRANE PROTEIN"/>
    <property type="match status" value="1"/>
</dbReference>
<evidence type="ECO:0000256" key="1">
    <source>
        <dbReference type="SAM" id="Phobius"/>
    </source>
</evidence>
<dbReference type="AlphaFoldDB" id="A0A2C9XR24"/>
<evidence type="ECO:0000313" key="2">
    <source>
        <dbReference type="EMBL" id="OTP12601.1"/>
    </source>
</evidence>
<dbReference type="STRING" id="1987383.A5844_000834"/>
<feature type="transmembrane region" description="Helical" evidence="1">
    <location>
        <begin position="153"/>
        <end position="174"/>
    </location>
</feature>
<name>A0A2C9XR24_9ENTE</name>
<evidence type="ECO:0008006" key="4">
    <source>
        <dbReference type="Google" id="ProtNLM"/>
    </source>
</evidence>
<dbReference type="PANTHER" id="PTHR37305">
    <property type="entry name" value="INTEGRAL MEMBRANE PROTEIN-RELATED"/>
    <property type="match status" value="1"/>
</dbReference>
<feature type="transmembrane region" description="Helical" evidence="1">
    <location>
        <begin position="115"/>
        <end position="141"/>
    </location>
</feature>
<dbReference type="EMBL" id="NGMO01000001">
    <property type="protein sequence ID" value="OTP12601.1"/>
    <property type="molecule type" value="Genomic_DNA"/>
</dbReference>
<keyword evidence="1" id="KW-0812">Transmembrane</keyword>
<comment type="caution">
    <text evidence="2">The sequence shown here is derived from an EMBL/GenBank/DDBJ whole genome shotgun (WGS) entry which is preliminary data.</text>
</comment>
<dbReference type="Pfam" id="PF12679">
    <property type="entry name" value="ABC2_membrane_2"/>
    <property type="match status" value="1"/>
</dbReference>
<organism evidence="2 3">
    <name type="scientific">Candidatus Enterococcus wittei</name>
    <dbReference type="NCBI Taxonomy" id="1987383"/>
    <lineage>
        <taxon>Bacteria</taxon>
        <taxon>Bacillati</taxon>
        <taxon>Bacillota</taxon>
        <taxon>Bacilli</taxon>
        <taxon>Lactobacillales</taxon>
        <taxon>Enterococcaceae</taxon>
        <taxon>Enterococcus</taxon>
    </lineage>
</organism>
<feature type="transmembrane region" description="Helical" evidence="1">
    <location>
        <begin position="229"/>
        <end position="251"/>
    </location>
</feature>